<accession>A0A367ZU38</accession>
<dbReference type="Gene3D" id="2.40.50.100">
    <property type="match status" value="1"/>
</dbReference>
<gene>
    <name evidence="2" type="ORF">OZSIB_0700</name>
</gene>
<evidence type="ECO:0000259" key="1">
    <source>
        <dbReference type="Pfam" id="PF00364"/>
    </source>
</evidence>
<name>A0A367ZU38_9BACT</name>
<evidence type="ECO:0000313" key="2">
    <source>
        <dbReference type="EMBL" id="RCK81566.1"/>
    </source>
</evidence>
<evidence type="ECO:0000313" key="3">
    <source>
        <dbReference type="Proteomes" id="UP000252355"/>
    </source>
</evidence>
<sequence>MEDGVEVMPIRVVAERVGVFRFGKHPLAPGMKVTANQVLGTLKGISVQDQVTAPRAGTILTVDIKDGEIAEFGRLLFTLEPAPDEGK</sequence>
<dbReference type="Proteomes" id="UP000252355">
    <property type="component" value="Unassembled WGS sequence"/>
</dbReference>
<dbReference type="Pfam" id="PF00364">
    <property type="entry name" value="Biotin_lipoyl"/>
    <property type="match status" value="1"/>
</dbReference>
<dbReference type="EMBL" id="QOQW01000001">
    <property type="protein sequence ID" value="RCK81566.1"/>
    <property type="molecule type" value="Genomic_DNA"/>
</dbReference>
<dbReference type="SUPFAM" id="SSF51230">
    <property type="entry name" value="Single hybrid motif"/>
    <property type="match status" value="1"/>
</dbReference>
<dbReference type="InterPro" id="IPR011053">
    <property type="entry name" value="Single_hybrid_motif"/>
</dbReference>
<comment type="caution">
    <text evidence="2">The sequence shown here is derived from an EMBL/GenBank/DDBJ whole genome shotgun (WGS) entry which is preliminary data.</text>
</comment>
<feature type="domain" description="Lipoyl-binding" evidence="1">
    <location>
        <begin position="28"/>
        <end position="79"/>
    </location>
</feature>
<dbReference type="InterPro" id="IPR000089">
    <property type="entry name" value="Biotin_lipoyl"/>
</dbReference>
<protein>
    <recommendedName>
        <fullName evidence="1">Lipoyl-binding domain-containing protein</fullName>
    </recommendedName>
</protein>
<dbReference type="AlphaFoldDB" id="A0A367ZU38"/>
<proteinExistence type="predicted"/>
<reference evidence="2 3" key="1">
    <citation type="submission" date="2018-05" db="EMBL/GenBank/DDBJ databases">
        <title>A metagenomic window into the 2 km-deep terrestrial subsurface aquifer revealed taxonomically and functionally diverse microbial community comprising novel uncultured bacterial lineages.</title>
        <authorList>
            <person name="Kadnikov V.V."/>
            <person name="Mardanov A.V."/>
            <person name="Beletsky A.V."/>
            <person name="Banks D."/>
            <person name="Pimenov N.V."/>
            <person name="Frank Y.A."/>
            <person name="Karnachuk O.V."/>
            <person name="Ravin N.V."/>
        </authorList>
    </citation>
    <scope>NUCLEOTIDE SEQUENCE [LARGE SCALE GENOMIC DNA]</scope>
    <source>
        <strain evidence="2">BY5</strain>
    </source>
</reference>
<organism evidence="2 3">
    <name type="scientific">Candidatus Ozemobacter sibiricus</name>
    <dbReference type="NCBI Taxonomy" id="2268124"/>
    <lineage>
        <taxon>Bacteria</taxon>
        <taxon>Candidatus Ozemobacteria</taxon>
        <taxon>Candidatus Ozemobacterales</taxon>
        <taxon>Candidatus Ozemobacteraceae</taxon>
        <taxon>Candidatus Ozemobacter</taxon>
    </lineage>
</organism>